<dbReference type="PANTHER" id="PTHR12526">
    <property type="entry name" value="GLYCOSYLTRANSFERASE"/>
    <property type="match status" value="1"/>
</dbReference>
<feature type="domain" description="Glycosyltransferase subfamily 4-like N-terminal" evidence="1">
    <location>
        <begin position="12"/>
        <end position="151"/>
    </location>
</feature>
<reference evidence="2 3" key="1">
    <citation type="submission" date="2020-06" db="EMBL/GenBank/DDBJ databases">
        <title>Dyadobacter sandarakinus sp. nov., isolated from the soil of the Arctic Yellow River Station.</title>
        <authorList>
            <person name="Zhang Y."/>
            <person name="Peng F."/>
        </authorList>
    </citation>
    <scope>NUCLEOTIDE SEQUENCE [LARGE SCALE GENOMIC DNA]</scope>
    <source>
        <strain evidence="2 3">Q3-56</strain>
    </source>
</reference>
<dbReference type="Pfam" id="PF13439">
    <property type="entry name" value="Glyco_transf_4"/>
    <property type="match status" value="1"/>
</dbReference>
<dbReference type="InterPro" id="IPR028098">
    <property type="entry name" value="Glyco_trans_4-like_N"/>
</dbReference>
<dbReference type="CDD" id="cd03825">
    <property type="entry name" value="GT4_WcaC-like"/>
    <property type="match status" value="1"/>
</dbReference>
<evidence type="ECO:0000313" key="3">
    <source>
        <dbReference type="Proteomes" id="UP000612680"/>
    </source>
</evidence>
<dbReference type="Gene3D" id="3.40.50.2000">
    <property type="entry name" value="Glycogen Phosphorylase B"/>
    <property type="match status" value="2"/>
</dbReference>
<gene>
    <name evidence="2" type="ORF">HWI92_13945</name>
</gene>
<protein>
    <submittedName>
        <fullName evidence="2">Glycosyltransferase</fullName>
    </submittedName>
</protein>
<sequence>MILHLSTFHLEGGAGIAATRLHRALLKAGVQSAMLVPDTRHPENGVTALADTTWKKQLVFARFAGERLHFLPHEKDRSVRFAFSPARIGADISSHPLVQAADILHLHWFNFGFLSMRSLEKLFRLGKPVVWTMHDMWAATGGCHYNRGCDHFLTHCRHCPYLSTAGPYDISFTQFEKKQSLYGIPRIALVSPSNWLDHTVKSAALTAPLHSLSIPNCIDTQVFKPGDQASARQRLQLPDGKKLILFAGANTQDPRKGFSFFREAIEPLHMQYPDLEVIMFGKTKNAALADLAAKVHYLGKITDTAQMVDAYNAADVIAVPSLEDNLPNTIMEAMACGTPAIGFRTGGIPEMIDHQLNGYVAEAGSSPGLAEGISWVLAHNEQGRLSHHAREKVLSHYAEEVVTRRYHQLYESMLP</sequence>
<organism evidence="2 3">
    <name type="scientific">Dyadobacter sandarakinus</name>
    <dbReference type="NCBI Taxonomy" id="2747268"/>
    <lineage>
        <taxon>Bacteria</taxon>
        <taxon>Pseudomonadati</taxon>
        <taxon>Bacteroidota</taxon>
        <taxon>Cytophagia</taxon>
        <taxon>Cytophagales</taxon>
        <taxon>Spirosomataceae</taxon>
        <taxon>Dyadobacter</taxon>
    </lineage>
</organism>
<accession>A0ABX7I8Z2</accession>
<dbReference type="SUPFAM" id="SSF53756">
    <property type="entry name" value="UDP-Glycosyltransferase/glycogen phosphorylase"/>
    <property type="match status" value="1"/>
</dbReference>
<name>A0ABX7I8Z2_9BACT</name>
<dbReference type="Pfam" id="PF13692">
    <property type="entry name" value="Glyco_trans_1_4"/>
    <property type="match status" value="1"/>
</dbReference>
<evidence type="ECO:0000259" key="1">
    <source>
        <dbReference type="Pfam" id="PF13439"/>
    </source>
</evidence>
<dbReference type="Proteomes" id="UP000612680">
    <property type="component" value="Chromosome"/>
</dbReference>
<keyword evidence="3" id="KW-1185">Reference proteome</keyword>
<dbReference type="RefSeq" id="WP_204656105.1">
    <property type="nucleotide sequence ID" value="NZ_CP056775.1"/>
</dbReference>
<proteinExistence type="predicted"/>
<evidence type="ECO:0000313" key="2">
    <source>
        <dbReference type="EMBL" id="QRR01932.1"/>
    </source>
</evidence>
<dbReference type="EMBL" id="CP056775">
    <property type="protein sequence ID" value="QRR01932.1"/>
    <property type="molecule type" value="Genomic_DNA"/>
</dbReference>
<dbReference type="PANTHER" id="PTHR12526:SF637">
    <property type="entry name" value="GLYCOSYLTRANSFERASE EPSF-RELATED"/>
    <property type="match status" value="1"/>
</dbReference>